<gene>
    <name evidence="1" type="ORF">PBS001_LOCUS6712</name>
</gene>
<proteinExistence type="predicted"/>
<comment type="caution">
    <text evidence="1">The sequence shown here is derived from an EMBL/GenBank/DDBJ whole genome shotgun (WGS) entry which is preliminary data.</text>
</comment>
<sequence>MPMGSESDMTQAMELAFLWPRSQVIAAKAVSKIASRVHVVIGANTFDREMETQIASAGIFAALYPLSAMRPALFAARFPDLVLVPTEFALRQMLKFRQEQQENNRRGARANARNALGRTSSADLSASNLAASHFGVYLLKTTVPDIYDRHIHKKWDEFLHVVIVNDADKKDQFTEELLSAWVAHPTWPMLHVRFHRSLALCGSFQRILSSMLKDYEADENAAETVADSDKAVEDRLEGLNHKQGTKSFNRRLNVDLVCEEEANTPEEIVRLKNMIGIHLFPVPPELEKYEATVLESLAVGAITVTYDTPIMQEWVPDSSGLRVGTFDYEGPAASGFENADMLSEVDATAQDLPGGENGYGGRESADNNPIVMLPSVHVTLSEIEHAVEELLSLDRVSRVAAGRSARVHYLRMRTHYLSAVAALDAAVCEEDGDDLAATQSEIGQNRRRKVEVETLRPFLY</sequence>
<keyword evidence="2" id="KW-1185">Reference proteome</keyword>
<name>A0ABN8D4Z8_9STRA</name>
<reference evidence="1 2" key="1">
    <citation type="submission" date="2021-11" db="EMBL/GenBank/DDBJ databases">
        <authorList>
            <person name="Islam A."/>
            <person name="Islam S."/>
            <person name="Flora M.S."/>
            <person name="Rahman M."/>
            <person name="Ziaur R.M."/>
            <person name="Epstein J.H."/>
            <person name="Hassan M."/>
            <person name="Klassen M."/>
            <person name="Woodard K."/>
            <person name="Webb A."/>
            <person name="Webby R.J."/>
            <person name="El Zowalaty M.E."/>
        </authorList>
    </citation>
    <scope>NUCLEOTIDE SEQUENCE [LARGE SCALE GENOMIC DNA]</scope>
    <source>
        <strain evidence="1">Pbs1</strain>
    </source>
</reference>
<evidence type="ECO:0000313" key="2">
    <source>
        <dbReference type="Proteomes" id="UP001158986"/>
    </source>
</evidence>
<dbReference type="Proteomes" id="UP001158986">
    <property type="component" value="Unassembled WGS sequence"/>
</dbReference>
<evidence type="ECO:0000313" key="1">
    <source>
        <dbReference type="EMBL" id="CAH0520219.1"/>
    </source>
</evidence>
<protein>
    <submittedName>
        <fullName evidence="1">Uncharacterized protein</fullName>
    </submittedName>
</protein>
<dbReference type="EMBL" id="CAKLCB010000336">
    <property type="protein sequence ID" value="CAH0520219.1"/>
    <property type="molecule type" value="Genomic_DNA"/>
</dbReference>
<accession>A0ABN8D4Z8</accession>
<organism evidence="1 2">
    <name type="scientific">Peronospora belbahrii</name>
    <dbReference type="NCBI Taxonomy" id="622444"/>
    <lineage>
        <taxon>Eukaryota</taxon>
        <taxon>Sar</taxon>
        <taxon>Stramenopiles</taxon>
        <taxon>Oomycota</taxon>
        <taxon>Peronosporomycetes</taxon>
        <taxon>Peronosporales</taxon>
        <taxon>Peronosporaceae</taxon>
        <taxon>Peronospora</taxon>
    </lineage>
</organism>